<evidence type="ECO:0000256" key="1">
    <source>
        <dbReference type="ARBA" id="ARBA00004196"/>
    </source>
</evidence>
<dbReference type="Gene3D" id="2.40.30.170">
    <property type="match status" value="1"/>
</dbReference>
<reference evidence="5 6" key="1">
    <citation type="submission" date="2021-11" db="EMBL/GenBank/DDBJ databases">
        <authorList>
            <person name="Lee D.-H."/>
            <person name="Kim S.-B."/>
        </authorList>
    </citation>
    <scope>NUCLEOTIDE SEQUENCE [LARGE SCALE GENOMIC DNA]</scope>
    <source>
        <strain evidence="5 6">KCTC 52223</strain>
    </source>
</reference>
<dbReference type="PANTHER" id="PTHR32347">
    <property type="entry name" value="EFFLUX SYSTEM COMPONENT YKNX-RELATED"/>
    <property type="match status" value="1"/>
</dbReference>
<keyword evidence="6" id="KW-1185">Reference proteome</keyword>
<organism evidence="5 6">
    <name type="scientific">Reyranella aquatilis</name>
    <dbReference type="NCBI Taxonomy" id="2035356"/>
    <lineage>
        <taxon>Bacteria</taxon>
        <taxon>Pseudomonadati</taxon>
        <taxon>Pseudomonadota</taxon>
        <taxon>Alphaproteobacteria</taxon>
        <taxon>Hyphomicrobiales</taxon>
        <taxon>Reyranellaceae</taxon>
        <taxon>Reyranella</taxon>
    </lineage>
</organism>
<evidence type="ECO:0000256" key="3">
    <source>
        <dbReference type="SAM" id="Coils"/>
    </source>
</evidence>
<proteinExistence type="predicted"/>
<evidence type="ECO:0000313" key="5">
    <source>
        <dbReference type="EMBL" id="MCC8432966.1"/>
    </source>
</evidence>
<keyword evidence="4" id="KW-1133">Transmembrane helix</keyword>
<accession>A0ABS8L3S7</accession>
<feature type="transmembrane region" description="Helical" evidence="4">
    <location>
        <begin position="7"/>
        <end position="28"/>
    </location>
</feature>
<keyword evidence="2 3" id="KW-0175">Coiled coil</keyword>
<keyword evidence="4" id="KW-0812">Transmembrane</keyword>
<feature type="coiled-coil region" evidence="3">
    <location>
        <begin position="157"/>
        <end position="207"/>
    </location>
</feature>
<protein>
    <submittedName>
        <fullName evidence="5">Efflux RND transporter periplasmic adaptor subunit</fullName>
    </submittedName>
</protein>
<dbReference type="Proteomes" id="UP001198862">
    <property type="component" value="Unassembled WGS sequence"/>
</dbReference>
<comment type="subcellular location">
    <subcellularLocation>
        <location evidence="1">Cell envelope</location>
    </subcellularLocation>
</comment>
<evidence type="ECO:0000313" key="6">
    <source>
        <dbReference type="Proteomes" id="UP001198862"/>
    </source>
</evidence>
<dbReference type="EMBL" id="JAJISD010000021">
    <property type="protein sequence ID" value="MCC8432966.1"/>
    <property type="molecule type" value="Genomic_DNA"/>
</dbReference>
<evidence type="ECO:0000256" key="2">
    <source>
        <dbReference type="ARBA" id="ARBA00023054"/>
    </source>
</evidence>
<name>A0ABS8L3S7_9HYPH</name>
<evidence type="ECO:0000256" key="4">
    <source>
        <dbReference type="SAM" id="Phobius"/>
    </source>
</evidence>
<comment type="caution">
    <text evidence="5">The sequence shown here is derived from an EMBL/GenBank/DDBJ whole genome shotgun (WGS) entry which is preliminary data.</text>
</comment>
<gene>
    <name evidence="5" type="ORF">LJ725_28695</name>
</gene>
<dbReference type="RefSeq" id="WP_230554336.1">
    <property type="nucleotide sequence ID" value="NZ_JAJISD010000021.1"/>
</dbReference>
<dbReference type="SUPFAM" id="SSF111369">
    <property type="entry name" value="HlyD-like secretion proteins"/>
    <property type="match status" value="1"/>
</dbReference>
<dbReference type="InterPro" id="IPR050465">
    <property type="entry name" value="UPF0194_transport"/>
</dbReference>
<keyword evidence="4" id="KW-0472">Membrane</keyword>
<sequence length="332" mass="36068">MAQARKFTWGAAGLAAFIVVAGLTLWMMPSRQTSSAQDGPRPLPPLISRGYTDAPAGTALIAGDPAGGGVLIELKVTDGQKVKRNEVIAVLSNYPKADIAVRTSEAELAKTEKAREAMVSGYRTAEIAMQEVVVKSAIEENKLKVLEMQRSGKPPDQKQLELNISQQSLEREQAKLRIQKETLASDLQQSDNDIAIIKAKLDNARSTREQALVRSPLDGIVIQIYTRQGERISPNGIAKIVDLSQLRVLADVDELNVGRISAGGKVEVTFRGSPTVYQGTISRVAPTVKRMQRMEPDGGSSTDARVVQVEIQLDDPSSMPQVLGRETRVTFL</sequence>